<comment type="caution">
    <text evidence="1">The sequence shown here is derived from an EMBL/GenBank/DDBJ whole genome shotgun (WGS) entry which is preliminary data.</text>
</comment>
<sequence length="81" mass="9629">MLKAVVEKNHIRTFFFFNGENLPDSAHPVFIDHHQCLREFLFDLQRFISYVAHLRVGADNHEAVGFTFVSPAEYRHLELWR</sequence>
<name>A0A645EY17_9ZZZZ</name>
<protein>
    <submittedName>
        <fullName evidence="1">Uncharacterized protein</fullName>
    </submittedName>
</protein>
<dbReference type="EMBL" id="VSSQ01052034">
    <property type="protein sequence ID" value="MPN06142.1"/>
    <property type="molecule type" value="Genomic_DNA"/>
</dbReference>
<dbReference type="AlphaFoldDB" id="A0A645EY17"/>
<organism evidence="1">
    <name type="scientific">bioreactor metagenome</name>
    <dbReference type="NCBI Taxonomy" id="1076179"/>
    <lineage>
        <taxon>unclassified sequences</taxon>
        <taxon>metagenomes</taxon>
        <taxon>ecological metagenomes</taxon>
    </lineage>
</organism>
<accession>A0A645EY17</accession>
<proteinExistence type="predicted"/>
<evidence type="ECO:0000313" key="1">
    <source>
        <dbReference type="EMBL" id="MPN06142.1"/>
    </source>
</evidence>
<gene>
    <name evidence="1" type="ORF">SDC9_153398</name>
</gene>
<reference evidence="1" key="1">
    <citation type="submission" date="2019-08" db="EMBL/GenBank/DDBJ databases">
        <authorList>
            <person name="Kucharzyk K."/>
            <person name="Murdoch R.W."/>
            <person name="Higgins S."/>
            <person name="Loffler F."/>
        </authorList>
    </citation>
    <scope>NUCLEOTIDE SEQUENCE</scope>
</reference>